<dbReference type="PANTHER" id="PTHR37017">
    <property type="entry name" value="AB HYDROLASE-1 DOMAIN-CONTAINING PROTEIN-RELATED"/>
    <property type="match status" value="1"/>
</dbReference>
<organism evidence="2 3">
    <name type="scientific">Aureobasidium vineae</name>
    <dbReference type="NCBI Taxonomy" id="2773715"/>
    <lineage>
        <taxon>Eukaryota</taxon>
        <taxon>Fungi</taxon>
        <taxon>Dikarya</taxon>
        <taxon>Ascomycota</taxon>
        <taxon>Pezizomycotina</taxon>
        <taxon>Dothideomycetes</taxon>
        <taxon>Dothideomycetidae</taxon>
        <taxon>Dothideales</taxon>
        <taxon>Saccotheciaceae</taxon>
        <taxon>Aureobasidium</taxon>
    </lineage>
</organism>
<evidence type="ECO:0000313" key="3">
    <source>
        <dbReference type="Proteomes" id="UP000716446"/>
    </source>
</evidence>
<comment type="caution">
    <text evidence="2">The sequence shown here is derived from an EMBL/GenBank/DDBJ whole genome shotgun (WGS) entry which is preliminary data.</text>
</comment>
<name>A0A9N8PE95_9PEZI</name>
<sequence>MHIDQIMFGTIRTLKPTIVFVTGAWHKPHLYASLLESLRKNSFPVIAPCLPSVGGVCDSFYDDVNVVRKIIADEISQGHEIVVLMHSYGGMVGSAAVQGYSKQEVPRGGGVIRMIYMAAFALEAGLSLMNALNDTPLPWWRSANEKQWQAANSSYIFYNDVDASLAEACTAQLDLQAKGCFKSKQTYAAWKYIDSTYIVCSRDNAIPKQAQVAMASQPGGRFTIEYLDAGHSPFLSVLHQTVEMIRKTIWEPM</sequence>
<dbReference type="AlphaFoldDB" id="A0A9N8PE95"/>
<gene>
    <name evidence="2" type="ORF">AWRI4619_LOCUS7227</name>
</gene>
<proteinExistence type="predicted"/>
<dbReference type="PANTHER" id="PTHR37017:SF11">
    <property type="entry name" value="ESTERASE_LIPASE_THIOESTERASE DOMAIN-CONTAINING PROTEIN"/>
    <property type="match status" value="1"/>
</dbReference>
<protein>
    <recommendedName>
        <fullName evidence="1">AB hydrolase-1 domain-containing protein</fullName>
    </recommendedName>
</protein>
<dbReference type="SUPFAM" id="SSF53474">
    <property type="entry name" value="alpha/beta-Hydrolases"/>
    <property type="match status" value="1"/>
</dbReference>
<dbReference type="Pfam" id="PF12697">
    <property type="entry name" value="Abhydrolase_6"/>
    <property type="match status" value="1"/>
</dbReference>
<dbReference type="EMBL" id="CAIJEN010000013">
    <property type="protein sequence ID" value="CAD0092217.1"/>
    <property type="molecule type" value="Genomic_DNA"/>
</dbReference>
<dbReference type="InterPro" id="IPR052897">
    <property type="entry name" value="Sec-Metab_Biosynth_Hydrolase"/>
</dbReference>
<evidence type="ECO:0000259" key="1">
    <source>
        <dbReference type="Pfam" id="PF12697"/>
    </source>
</evidence>
<dbReference type="InterPro" id="IPR000073">
    <property type="entry name" value="AB_hydrolase_1"/>
</dbReference>
<dbReference type="Gene3D" id="3.40.50.1820">
    <property type="entry name" value="alpha/beta hydrolase"/>
    <property type="match status" value="1"/>
</dbReference>
<reference evidence="2" key="1">
    <citation type="submission" date="2020-06" db="EMBL/GenBank/DDBJ databases">
        <authorList>
            <person name="Onetto C."/>
        </authorList>
    </citation>
    <scope>NUCLEOTIDE SEQUENCE</scope>
</reference>
<dbReference type="Proteomes" id="UP000716446">
    <property type="component" value="Unassembled WGS sequence"/>
</dbReference>
<evidence type="ECO:0000313" key="2">
    <source>
        <dbReference type="EMBL" id="CAD0092217.1"/>
    </source>
</evidence>
<accession>A0A9N8PE95</accession>
<keyword evidence="3" id="KW-1185">Reference proteome</keyword>
<dbReference type="InterPro" id="IPR029058">
    <property type="entry name" value="AB_hydrolase_fold"/>
</dbReference>
<feature type="domain" description="AB hydrolase-1" evidence="1">
    <location>
        <begin position="18"/>
        <end position="236"/>
    </location>
</feature>